<organism evidence="2">
    <name type="scientific">marine metagenome</name>
    <dbReference type="NCBI Taxonomy" id="408172"/>
    <lineage>
        <taxon>unclassified sequences</taxon>
        <taxon>metagenomes</taxon>
        <taxon>ecological metagenomes</taxon>
    </lineage>
</organism>
<name>A0A381RRQ6_9ZZZZ</name>
<dbReference type="AlphaFoldDB" id="A0A381RRQ6"/>
<gene>
    <name evidence="2" type="ORF">METZ01_LOCUS47420</name>
</gene>
<protein>
    <recommendedName>
        <fullName evidence="3">EamA family transporter RarD</fullName>
    </recommendedName>
</protein>
<keyword evidence="1" id="KW-0472">Membrane</keyword>
<dbReference type="EMBL" id="UINC01002247">
    <property type="protein sequence ID" value="SUZ94566.1"/>
    <property type="molecule type" value="Genomic_DNA"/>
</dbReference>
<feature type="non-terminal residue" evidence="2">
    <location>
        <position position="41"/>
    </location>
</feature>
<accession>A0A381RRQ6</accession>
<keyword evidence="1" id="KW-1133">Transmembrane helix</keyword>
<feature type="transmembrane region" description="Helical" evidence="1">
    <location>
        <begin position="6"/>
        <end position="27"/>
    </location>
</feature>
<proteinExistence type="predicted"/>
<evidence type="ECO:0008006" key="3">
    <source>
        <dbReference type="Google" id="ProtNLM"/>
    </source>
</evidence>
<evidence type="ECO:0000256" key="1">
    <source>
        <dbReference type="SAM" id="Phobius"/>
    </source>
</evidence>
<reference evidence="2" key="1">
    <citation type="submission" date="2018-05" db="EMBL/GenBank/DDBJ databases">
        <authorList>
            <person name="Lanie J.A."/>
            <person name="Ng W.-L."/>
            <person name="Kazmierczak K.M."/>
            <person name="Andrzejewski T.M."/>
            <person name="Davidsen T.M."/>
            <person name="Wayne K.J."/>
            <person name="Tettelin H."/>
            <person name="Glass J.I."/>
            <person name="Rusch D."/>
            <person name="Podicherti R."/>
            <person name="Tsui H.-C.T."/>
            <person name="Winkler M.E."/>
        </authorList>
    </citation>
    <scope>NUCLEOTIDE SEQUENCE</scope>
</reference>
<evidence type="ECO:0000313" key="2">
    <source>
        <dbReference type="EMBL" id="SUZ94566.1"/>
    </source>
</evidence>
<sequence>MNKKILYGILFSAGASFWWGIIGVFYFKSVAFVGPIELVIH</sequence>
<keyword evidence="1" id="KW-0812">Transmembrane</keyword>